<evidence type="ECO:0000313" key="4">
    <source>
        <dbReference type="Proteomes" id="UP000214880"/>
    </source>
</evidence>
<dbReference type="Pfam" id="PF01970">
    <property type="entry name" value="TctA"/>
    <property type="match status" value="1"/>
</dbReference>
<dbReference type="RefSeq" id="WP_092074193.1">
    <property type="nucleotide sequence ID" value="NZ_FNHB01000007.1"/>
</dbReference>
<accession>A0A1G9W9X9</accession>
<sequence>MEVLQSLAHGFSVSIAPANLLACTIGVIIGTLVGVLPGLGPVGTIALLLPLSFSLDPTASLIMFAGIYYGAMFGGSTTSILLNVPGEAASLITCMDGHAMARKGRGGAALAIAAIGSFIAGTMGLIGLTFFAPLLANAALVFGPPEYFAIAALGLIILTRLTGASMLKSVLMAIIGISLGTIGLDSLTGITRFTFSIDAMQRGMEFSIVAMGLFGVGELLETIMAAGNKYQLQHVRFRELYPSREEIRRSVAPIFRGGVIGFLAGLLPGPAGIISTFTSYAVEKKRSKNPAEFGTGAVEGVAGPESANNAAASGTMVPLLSLGLPFSAVSAILLSGFMIHGIIPGPTLMEQHSDLFWGLIASMYIGNVLLLIINLPLVGIFASLLKTPVNILMPIVLMITMTGAYSINNSVFDLCLLLGFGVLGFFMKRAGYEPAPLVIGLVLGPALETGLVQSLIIGNGDVSTIIMRPIAGTILAIALLIVIHNIVSWAGGIKRLRQKSG</sequence>
<feature type="transmembrane region" description="Helical" evidence="1">
    <location>
        <begin position="20"/>
        <end position="49"/>
    </location>
</feature>
<dbReference type="PANTHER" id="PTHR35342:SF5">
    <property type="entry name" value="TRICARBOXYLIC TRANSPORT PROTEIN"/>
    <property type="match status" value="1"/>
</dbReference>
<keyword evidence="1" id="KW-0812">Transmembrane</keyword>
<dbReference type="InterPro" id="IPR002823">
    <property type="entry name" value="DUF112_TM"/>
</dbReference>
<dbReference type="PANTHER" id="PTHR35342">
    <property type="entry name" value="TRICARBOXYLIC TRANSPORT PROTEIN"/>
    <property type="match status" value="1"/>
</dbReference>
<protein>
    <submittedName>
        <fullName evidence="3">Putative tricarboxylic transport membrane protein</fullName>
    </submittedName>
</protein>
<feature type="transmembrane region" description="Helical" evidence="1">
    <location>
        <begin position="470"/>
        <end position="491"/>
    </location>
</feature>
<feature type="transmembrane region" description="Helical" evidence="1">
    <location>
        <begin position="405"/>
        <end position="426"/>
    </location>
</feature>
<name>A0A1G9W9X9_9FIRM</name>
<reference evidence="3 4" key="1">
    <citation type="submission" date="2016-10" db="EMBL/GenBank/DDBJ databases">
        <authorList>
            <person name="de Groot N.N."/>
        </authorList>
    </citation>
    <scope>NUCLEOTIDE SEQUENCE [LARGE SCALE GENOMIC DNA]</scope>
    <source>
        <strain evidence="3 4">DSM 1736</strain>
    </source>
</reference>
<dbReference type="OrthoDB" id="9781349at2"/>
<feature type="transmembrane region" description="Helical" evidence="1">
    <location>
        <begin position="254"/>
        <end position="277"/>
    </location>
</feature>
<feature type="transmembrane region" description="Helical" evidence="1">
    <location>
        <begin position="438"/>
        <end position="458"/>
    </location>
</feature>
<feature type="transmembrane region" description="Helical" evidence="1">
    <location>
        <begin position="355"/>
        <end position="385"/>
    </location>
</feature>
<feature type="transmembrane region" description="Helical" evidence="1">
    <location>
        <begin position="107"/>
        <end position="132"/>
    </location>
</feature>
<organism evidence="3 4">
    <name type="scientific">Dendrosporobacter quercicolus</name>
    <dbReference type="NCBI Taxonomy" id="146817"/>
    <lineage>
        <taxon>Bacteria</taxon>
        <taxon>Bacillati</taxon>
        <taxon>Bacillota</taxon>
        <taxon>Negativicutes</taxon>
        <taxon>Selenomonadales</taxon>
        <taxon>Sporomusaceae</taxon>
        <taxon>Dendrosporobacter</taxon>
    </lineage>
</organism>
<feature type="transmembrane region" description="Helical" evidence="1">
    <location>
        <begin position="170"/>
        <end position="194"/>
    </location>
</feature>
<proteinExistence type="predicted"/>
<keyword evidence="4" id="KW-1185">Reference proteome</keyword>
<dbReference type="STRING" id="146817.SAMN04488502_107161"/>
<keyword evidence="1" id="KW-0472">Membrane</keyword>
<dbReference type="AlphaFoldDB" id="A0A1G9W9X9"/>
<feature type="transmembrane region" description="Helical" evidence="1">
    <location>
        <begin position="322"/>
        <end position="343"/>
    </location>
</feature>
<feature type="transmembrane region" description="Helical" evidence="1">
    <location>
        <begin position="138"/>
        <end position="158"/>
    </location>
</feature>
<dbReference type="Proteomes" id="UP000214880">
    <property type="component" value="Unassembled WGS sequence"/>
</dbReference>
<gene>
    <name evidence="3" type="ORF">SAMN04488502_107161</name>
</gene>
<evidence type="ECO:0000313" key="3">
    <source>
        <dbReference type="EMBL" id="SDM81073.1"/>
    </source>
</evidence>
<evidence type="ECO:0000259" key="2">
    <source>
        <dbReference type="Pfam" id="PF01970"/>
    </source>
</evidence>
<feature type="domain" description="DUF112" evidence="2">
    <location>
        <begin position="20"/>
        <end position="439"/>
    </location>
</feature>
<feature type="transmembrane region" description="Helical" evidence="1">
    <location>
        <begin position="206"/>
        <end position="226"/>
    </location>
</feature>
<dbReference type="EMBL" id="FNHB01000007">
    <property type="protein sequence ID" value="SDM81073.1"/>
    <property type="molecule type" value="Genomic_DNA"/>
</dbReference>
<evidence type="ECO:0000256" key="1">
    <source>
        <dbReference type="SAM" id="Phobius"/>
    </source>
</evidence>
<feature type="transmembrane region" description="Helical" evidence="1">
    <location>
        <begin position="61"/>
        <end position="86"/>
    </location>
</feature>
<keyword evidence="1" id="KW-1133">Transmembrane helix</keyword>